<evidence type="ECO:0000256" key="10">
    <source>
        <dbReference type="RuleBase" id="RU361274"/>
    </source>
</evidence>
<dbReference type="GO" id="GO:0017061">
    <property type="term" value="F:S-methyl-5-thioadenosine phosphorylase activity"/>
    <property type="evidence" value="ECO:0007669"/>
    <property type="project" value="UniProtKB-EC"/>
</dbReference>
<keyword evidence="6" id="KW-0862">Zinc</keyword>
<sequence>MIIPQWPAPDNVKALATEREIFSGPEHSHCLGQSLPPYHSFNLGDHVDDLPSHVSANRQQLVSQAEGCDEIRWLQQIHGTECPDASLIANATPADASFTQISALACAVMTADCLPVLFCDLQGRQVAAAHAGWRGLANGVLVNALKTFTNNGIAMNQVIAWLGPAISQAAFEVGPDVKQAFNRFDDGQIWADDVCFIAGEGDRLQADLYRLARLQLEHLGVAGVYGDESYCTFSALVEKGEARFFSYRRQAITGRQASLIWLVGDR</sequence>
<dbReference type="NCBIfam" id="TIGR00726">
    <property type="entry name" value="peptidoglycan editing factor PgeF"/>
    <property type="match status" value="1"/>
</dbReference>
<evidence type="ECO:0000256" key="3">
    <source>
        <dbReference type="ARBA" id="ARBA00022679"/>
    </source>
</evidence>
<keyword evidence="12" id="KW-1185">Reference proteome</keyword>
<protein>
    <recommendedName>
        <fullName evidence="10">Purine nucleoside phosphorylase</fullName>
    </recommendedName>
</protein>
<dbReference type="PANTHER" id="PTHR30616:SF2">
    <property type="entry name" value="PURINE NUCLEOSIDE PHOSPHORYLASE LACC1"/>
    <property type="match status" value="1"/>
</dbReference>
<evidence type="ECO:0000256" key="9">
    <source>
        <dbReference type="ARBA" id="ARBA00049893"/>
    </source>
</evidence>
<comment type="catalytic activity">
    <reaction evidence="1">
        <text>inosine + phosphate = alpha-D-ribose 1-phosphate + hypoxanthine</text>
        <dbReference type="Rhea" id="RHEA:27646"/>
        <dbReference type="ChEBI" id="CHEBI:17368"/>
        <dbReference type="ChEBI" id="CHEBI:17596"/>
        <dbReference type="ChEBI" id="CHEBI:43474"/>
        <dbReference type="ChEBI" id="CHEBI:57720"/>
        <dbReference type="EC" id="2.4.2.1"/>
    </reaction>
    <physiologicalReaction direction="left-to-right" evidence="1">
        <dbReference type="Rhea" id="RHEA:27647"/>
    </physiologicalReaction>
</comment>
<gene>
    <name evidence="11" type="ORF">OLEAN_C06000</name>
</gene>
<dbReference type="Pfam" id="PF02578">
    <property type="entry name" value="Cu-oxidase_4"/>
    <property type="match status" value="1"/>
</dbReference>
<evidence type="ECO:0000256" key="4">
    <source>
        <dbReference type="ARBA" id="ARBA00022723"/>
    </source>
</evidence>
<evidence type="ECO:0000256" key="7">
    <source>
        <dbReference type="ARBA" id="ARBA00047989"/>
    </source>
</evidence>
<dbReference type="InterPro" id="IPR003730">
    <property type="entry name" value="Cu_polyphenol_OxRdtase"/>
</dbReference>
<dbReference type="GO" id="GO:0005507">
    <property type="term" value="F:copper ion binding"/>
    <property type="evidence" value="ECO:0007669"/>
    <property type="project" value="TreeGrafter"/>
</dbReference>
<evidence type="ECO:0000256" key="2">
    <source>
        <dbReference type="ARBA" id="ARBA00007353"/>
    </source>
</evidence>
<dbReference type="EMBL" id="FO203512">
    <property type="protein sequence ID" value="CCK74776.1"/>
    <property type="molecule type" value="Genomic_DNA"/>
</dbReference>
<accession>R4YJZ6</accession>
<dbReference type="InterPro" id="IPR011324">
    <property type="entry name" value="Cytotoxic_necrot_fac-like_cat"/>
</dbReference>
<dbReference type="OrthoDB" id="4279at2"/>
<comment type="similarity">
    <text evidence="2 10">Belongs to the purine nucleoside phosphorylase YfiH/LACC1 family.</text>
</comment>
<keyword evidence="3" id="KW-0808">Transferase</keyword>
<organism evidence="11 12">
    <name type="scientific">Oleispira antarctica RB-8</name>
    <dbReference type="NCBI Taxonomy" id="698738"/>
    <lineage>
        <taxon>Bacteria</taxon>
        <taxon>Pseudomonadati</taxon>
        <taxon>Pseudomonadota</taxon>
        <taxon>Gammaproteobacteria</taxon>
        <taxon>Oceanospirillales</taxon>
        <taxon>Oceanospirillaceae</taxon>
        <taxon>Oleispira</taxon>
    </lineage>
</organism>
<dbReference type="PANTHER" id="PTHR30616">
    <property type="entry name" value="UNCHARACTERIZED PROTEIN YFIH"/>
    <property type="match status" value="1"/>
</dbReference>
<dbReference type="AlphaFoldDB" id="R4YJZ6"/>
<evidence type="ECO:0000256" key="1">
    <source>
        <dbReference type="ARBA" id="ARBA00000553"/>
    </source>
</evidence>
<dbReference type="KEGG" id="oai:OLEAN_C06000"/>
<dbReference type="CDD" id="cd16833">
    <property type="entry name" value="YfiH"/>
    <property type="match status" value="1"/>
</dbReference>
<reference evidence="11 12" key="1">
    <citation type="journal article" date="2013" name="Nat. Commun.">
        <title>Genome sequence and functional genomic analysis of the oil-degrading bacterium Oleispira antarctica.</title>
        <authorList>
            <person name="Kube M."/>
            <person name="Chernikova T.N."/>
            <person name="Al-Ramahi Y."/>
            <person name="Beloqui A."/>
            <person name="Lopez-Cortez N."/>
            <person name="Guazzaroni M.E."/>
            <person name="Heipieper H.J."/>
            <person name="Klages S."/>
            <person name="Kotsyurbenko O.R."/>
            <person name="Langer I."/>
            <person name="Nechitaylo T.Y."/>
            <person name="Lunsdorf H."/>
            <person name="Fernandez M."/>
            <person name="Juarez S."/>
            <person name="Ciordia S."/>
            <person name="Singer A."/>
            <person name="Kagan O."/>
            <person name="Egorova O."/>
            <person name="Petit P.A."/>
            <person name="Stogios P."/>
            <person name="Kim Y."/>
            <person name="Tchigvintsev A."/>
            <person name="Flick R."/>
            <person name="Denaro R."/>
            <person name="Genovese M."/>
            <person name="Albar J.P."/>
            <person name="Reva O.N."/>
            <person name="Martinez-Gomariz M."/>
            <person name="Tran H."/>
            <person name="Ferrer M."/>
            <person name="Savchenko A."/>
            <person name="Yakunin A.F."/>
            <person name="Yakimov M.M."/>
            <person name="Golyshina O.V."/>
            <person name="Reinhardt R."/>
            <person name="Golyshin P.N."/>
        </authorList>
    </citation>
    <scope>NUCLEOTIDE SEQUENCE [LARGE SCALE GENOMIC DNA]</scope>
</reference>
<evidence type="ECO:0000313" key="12">
    <source>
        <dbReference type="Proteomes" id="UP000032749"/>
    </source>
</evidence>
<dbReference type="Gene3D" id="3.60.140.10">
    <property type="entry name" value="CNF1/YfiH-like putative cysteine hydrolases"/>
    <property type="match status" value="1"/>
</dbReference>
<evidence type="ECO:0000256" key="8">
    <source>
        <dbReference type="ARBA" id="ARBA00048968"/>
    </source>
</evidence>
<dbReference type="Proteomes" id="UP000032749">
    <property type="component" value="Chromosome"/>
</dbReference>
<evidence type="ECO:0000256" key="5">
    <source>
        <dbReference type="ARBA" id="ARBA00022801"/>
    </source>
</evidence>
<proteinExistence type="inferred from homology"/>
<dbReference type="STRING" id="698738.OLEAN_C06000"/>
<dbReference type="HOGENOM" id="CLU_065784_1_1_6"/>
<comment type="catalytic activity">
    <reaction evidence="8">
        <text>adenosine + phosphate = alpha-D-ribose 1-phosphate + adenine</text>
        <dbReference type="Rhea" id="RHEA:27642"/>
        <dbReference type="ChEBI" id="CHEBI:16335"/>
        <dbReference type="ChEBI" id="CHEBI:16708"/>
        <dbReference type="ChEBI" id="CHEBI:43474"/>
        <dbReference type="ChEBI" id="CHEBI:57720"/>
        <dbReference type="EC" id="2.4.2.1"/>
    </reaction>
    <physiologicalReaction direction="left-to-right" evidence="8">
        <dbReference type="Rhea" id="RHEA:27643"/>
    </physiologicalReaction>
</comment>
<name>R4YJZ6_OLEAN</name>
<evidence type="ECO:0000313" key="11">
    <source>
        <dbReference type="EMBL" id="CCK74776.1"/>
    </source>
</evidence>
<dbReference type="InterPro" id="IPR038371">
    <property type="entry name" value="Cu_polyphenol_OxRdtase_sf"/>
</dbReference>
<dbReference type="GO" id="GO:0016787">
    <property type="term" value="F:hydrolase activity"/>
    <property type="evidence" value="ECO:0007669"/>
    <property type="project" value="UniProtKB-KW"/>
</dbReference>
<keyword evidence="5" id="KW-0378">Hydrolase</keyword>
<dbReference type="PATRIC" id="fig|698738.3.peg.618"/>
<comment type="catalytic activity">
    <reaction evidence="9">
        <text>S-methyl-5'-thioadenosine + phosphate = 5-(methylsulfanyl)-alpha-D-ribose 1-phosphate + adenine</text>
        <dbReference type="Rhea" id="RHEA:11852"/>
        <dbReference type="ChEBI" id="CHEBI:16708"/>
        <dbReference type="ChEBI" id="CHEBI:17509"/>
        <dbReference type="ChEBI" id="CHEBI:43474"/>
        <dbReference type="ChEBI" id="CHEBI:58533"/>
        <dbReference type="EC" id="2.4.2.28"/>
    </reaction>
    <physiologicalReaction direction="left-to-right" evidence="9">
        <dbReference type="Rhea" id="RHEA:11853"/>
    </physiologicalReaction>
</comment>
<comment type="catalytic activity">
    <reaction evidence="7">
        <text>adenosine + H2O + H(+) = inosine + NH4(+)</text>
        <dbReference type="Rhea" id="RHEA:24408"/>
        <dbReference type="ChEBI" id="CHEBI:15377"/>
        <dbReference type="ChEBI" id="CHEBI:15378"/>
        <dbReference type="ChEBI" id="CHEBI:16335"/>
        <dbReference type="ChEBI" id="CHEBI:17596"/>
        <dbReference type="ChEBI" id="CHEBI:28938"/>
        <dbReference type="EC" id="3.5.4.4"/>
    </reaction>
    <physiologicalReaction direction="left-to-right" evidence="7">
        <dbReference type="Rhea" id="RHEA:24409"/>
    </physiologicalReaction>
</comment>
<evidence type="ECO:0000256" key="6">
    <source>
        <dbReference type="ARBA" id="ARBA00022833"/>
    </source>
</evidence>
<keyword evidence="4" id="KW-0479">Metal-binding</keyword>
<dbReference type="SUPFAM" id="SSF64438">
    <property type="entry name" value="CNF1/YfiH-like putative cysteine hydrolases"/>
    <property type="match status" value="1"/>
</dbReference>